<accession>A0A6I4UVG3</accession>
<dbReference type="Proteomes" id="UP000471435">
    <property type="component" value="Unassembled WGS sequence"/>
</dbReference>
<dbReference type="GO" id="GO:0016846">
    <property type="term" value="F:carbon-sulfur lyase activity"/>
    <property type="evidence" value="ECO:0007669"/>
    <property type="project" value="InterPro"/>
</dbReference>
<organism evidence="6 7">
    <name type="scientific">Pontixanthobacter luteolus</name>
    <dbReference type="NCBI Taxonomy" id="295089"/>
    <lineage>
        <taxon>Bacteria</taxon>
        <taxon>Pseudomonadati</taxon>
        <taxon>Pseudomonadota</taxon>
        <taxon>Alphaproteobacteria</taxon>
        <taxon>Sphingomonadales</taxon>
        <taxon>Erythrobacteraceae</taxon>
        <taxon>Pontixanthobacter</taxon>
    </lineage>
</organism>
<keyword evidence="4" id="KW-0456">Lyase</keyword>
<dbReference type="PROSITE" id="PS51891">
    <property type="entry name" value="CENP_V_GFA"/>
    <property type="match status" value="1"/>
</dbReference>
<comment type="caution">
    <text evidence="6">The sequence shown here is derived from an EMBL/GenBank/DDBJ whole genome shotgun (WGS) entry which is preliminary data.</text>
</comment>
<dbReference type="RefSeq" id="WP_160729171.1">
    <property type="nucleotide sequence ID" value="NZ_WTYP01000001.1"/>
</dbReference>
<evidence type="ECO:0000256" key="4">
    <source>
        <dbReference type="ARBA" id="ARBA00023239"/>
    </source>
</evidence>
<dbReference type="PANTHER" id="PTHR33337">
    <property type="entry name" value="GFA DOMAIN-CONTAINING PROTEIN"/>
    <property type="match status" value="1"/>
</dbReference>
<keyword evidence="3" id="KW-0862">Zinc</keyword>
<dbReference type="InterPro" id="IPR006913">
    <property type="entry name" value="CENP-V/GFA"/>
</dbReference>
<protein>
    <submittedName>
        <fullName evidence="6">Aldehyde-activating protein</fullName>
    </submittedName>
</protein>
<dbReference type="OrthoDB" id="7186766at2"/>
<evidence type="ECO:0000256" key="2">
    <source>
        <dbReference type="ARBA" id="ARBA00022723"/>
    </source>
</evidence>
<comment type="similarity">
    <text evidence="1">Belongs to the Gfa family.</text>
</comment>
<proteinExistence type="inferred from homology"/>
<sequence>MTQHLEGRCLCGAISYSVAGEPAGQLVCHCRDCQRQTGSACSTIMGVPAAALTINGEPSVFQHEGESGRSVKRFFCGDCGSPLFTEAEASPGVMWVKTGTLDNPDAFTPQVHIWCVSKQSWLETGDVPAAERNP</sequence>
<evidence type="ECO:0000313" key="6">
    <source>
        <dbReference type="EMBL" id="MXP45869.1"/>
    </source>
</evidence>
<dbReference type="PANTHER" id="PTHR33337:SF40">
    <property type="entry name" value="CENP-V_GFA DOMAIN-CONTAINING PROTEIN-RELATED"/>
    <property type="match status" value="1"/>
</dbReference>
<dbReference type="AlphaFoldDB" id="A0A6I4UVG3"/>
<dbReference type="InterPro" id="IPR011057">
    <property type="entry name" value="Mss4-like_sf"/>
</dbReference>
<dbReference type="GO" id="GO:0046872">
    <property type="term" value="F:metal ion binding"/>
    <property type="evidence" value="ECO:0007669"/>
    <property type="project" value="UniProtKB-KW"/>
</dbReference>
<evidence type="ECO:0000259" key="5">
    <source>
        <dbReference type="PROSITE" id="PS51891"/>
    </source>
</evidence>
<gene>
    <name evidence="6" type="ORF">GRI43_00490</name>
</gene>
<evidence type="ECO:0000256" key="1">
    <source>
        <dbReference type="ARBA" id="ARBA00005495"/>
    </source>
</evidence>
<keyword evidence="2" id="KW-0479">Metal-binding</keyword>
<dbReference type="Pfam" id="PF04828">
    <property type="entry name" value="GFA"/>
    <property type="match status" value="1"/>
</dbReference>
<dbReference type="SUPFAM" id="SSF51316">
    <property type="entry name" value="Mss4-like"/>
    <property type="match status" value="1"/>
</dbReference>
<keyword evidence="7" id="KW-1185">Reference proteome</keyword>
<feature type="domain" description="CENP-V/GFA" evidence="5">
    <location>
        <begin position="5"/>
        <end position="108"/>
    </location>
</feature>
<name>A0A6I4UVG3_9SPHN</name>
<dbReference type="Gene3D" id="3.90.1590.10">
    <property type="entry name" value="glutathione-dependent formaldehyde- activating enzyme (gfa)"/>
    <property type="match status" value="1"/>
</dbReference>
<reference evidence="6 7" key="1">
    <citation type="submission" date="2019-12" db="EMBL/GenBank/DDBJ databases">
        <title>Genomic-based taxomic classification of the family Erythrobacteraceae.</title>
        <authorList>
            <person name="Xu L."/>
        </authorList>
    </citation>
    <scope>NUCLEOTIDE SEQUENCE [LARGE SCALE GENOMIC DNA]</scope>
    <source>
        <strain evidence="6 7">SW-109</strain>
    </source>
</reference>
<evidence type="ECO:0000313" key="7">
    <source>
        <dbReference type="Proteomes" id="UP000471435"/>
    </source>
</evidence>
<dbReference type="EMBL" id="WTYP01000001">
    <property type="protein sequence ID" value="MXP45869.1"/>
    <property type="molecule type" value="Genomic_DNA"/>
</dbReference>
<evidence type="ECO:0000256" key="3">
    <source>
        <dbReference type="ARBA" id="ARBA00022833"/>
    </source>
</evidence>